<dbReference type="Proteomes" id="UP000245683">
    <property type="component" value="Unassembled WGS sequence"/>
</dbReference>
<protein>
    <submittedName>
        <fullName evidence="1">Uncharacterized protein</fullName>
    </submittedName>
</protein>
<proteinExistence type="predicted"/>
<evidence type="ECO:0000313" key="2">
    <source>
        <dbReference type="Proteomes" id="UP000245683"/>
    </source>
</evidence>
<accession>A0A317K3S8</accession>
<dbReference type="AlphaFoldDB" id="A0A317K3S8"/>
<keyword evidence="2" id="KW-1185">Reference proteome</keyword>
<name>A0A317K3S8_9ACTN</name>
<organism evidence="1 2">
    <name type="scientific">Micromonospora globispora</name>
    <dbReference type="NCBI Taxonomy" id="1450148"/>
    <lineage>
        <taxon>Bacteria</taxon>
        <taxon>Bacillati</taxon>
        <taxon>Actinomycetota</taxon>
        <taxon>Actinomycetes</taxon>
        <taxon>Micromonosporales</taxon>
        <taxon>Micromonosporaceae</taxon>
        <taxon>Micromonospora</taxon>
    </lineage>
</organism>
<sequence>MALLVVLMVFALLTAIEAAPRISRWLHRLARSDGSLARAFQRDPGVARIASRALTDVERAEATLVALLLAGDLPAAQYQRDMAALAVRDALVNPMVVPPERGL</sequence>
<gene>
    <name evidence="1" type="ORF">DLJ46_15480</name>
</gene>
<reference evidence="2" key="1">
    <citation type="submission" date="2018-05" db="EMBL/GenBank/DDBJ databases">
        <title>Micromonospora globispora sp. nov. and Micromonospora rugosa sp. nov., isolated from marine sediment.</title>
        <authorList>
            <person name="Carro L."/>
            <person name="Aysel V."/>
            <person name="Cetin D."/>
            <person name="Igual J.M."/>
            <person name="Klenk H.-P."/>
            <person name="Trujillo M.E."/>
            <person name="Sahin N."/>
        </authorList>
    </citation>
    <scope>NUCLEOTIDE SEQUENCE [LARGE SCALE GENOMIC DNA]</scope>
    <source>
        <strain evidence="2">S2904</strain>
    </source>
</reference>
<dbReference type="RefSeq" id="WP_109945363.1">
    <property type="nucleotide sequence ID" value="NZ_QGSU01000563.1"/>
</dbReference>
<dbReference type="EMBL" id="QGSV01000200">
    <property type="protein sequence ID" value="PWU47178.1"/>
    <property type="molecule type" value="Genomic_DNA"/>
</dbReference>
<comment type="caution">
    <text evidence="1">The sequence shown here is derived from an EMBL/GenBank/DDBJ whole genome shotgun (WGS) entry which is preliminary data.</text>
</comment>
<evidence type="ECO:0000313" key="1">
    <source>
        <dbReference type="EMBL" id="PWU47178.1"/>
    </source>
</evidence>